<dbReference type="Proteomes" id="UP000179237">
    <property type="component" value="Unassembled WGS sequence"/>
</dbReference>
<accession>A0A1F5FTJ5</accession>
<feature type="transmembrane region" description="Helical" evidence="1">
    <location>
        <begin position="12"/>
        <end position="36"/>
    </location>
</feature>
<keyword evidence="1" id="KW-1133">Transmembrane helix</keyword>
<gene>
    <name evidence="2" type="ORF">A2572_03685</name>
</gene>
<name>A0A1F5FTJ5_9BACT</name>
<sequence length="119" mass="13438">MPFGQEFLVFNLRYLPIIFVLSMISTAVLAGLISIFQISENTFSGRAIKYSVIFVFIVYACLSVFNFLPDKWYQEIENAFPGALSHYLVAYMMSIAAMFLSITALTLVGASSMRNKTFF</sequence>
<feature type="transmembrane region" description="Helical" evidence="1">
    <location>
        <begin position="48"/>
        <end position="68"/>
    </location>
</feature>
<reference evidence="2 3" key="1">
    <citation type="journal article" date="2016" name="Nat. Commun.">
        <title>Thousands of microbial genomes shed light on interconnected biogeochemical processes in an aquifer system.</title>
        <authorList>
            <person name="Anantharaman K."/>
            <person name="Brown C.T."/>
            <person name="Hug L.A."/>
            <person name="Sharon I."/>
            <person name="Castelle C.J."/>
            <person name="Probst A.J."/>
            <person name="Thomas B.C."/>
            <person name="Singh A."/>
            <person name="Wilkins M.J."/>
            <person name="Karaoz U."/>
            <person name="Brodie E.L."/>
            <person name="Williams K.H."/>
            <person name="Hubbard S.S."/>
            <person name="Banfield J.F."/>
        </authorList>
    </citation>
    <scope>NUCLEOTIDE SEQUENCE [LARGE SCALE GENOMIC DNA]</scope>
</reference>
<comment type="caution">
    <text evidence="2">The sequence shown here is derived from an EMBL/GenBank/DDBJ whole genome shotgun (WGS) entry which is preliminary data.</text>
</comment>
<protein>
    <submittedName>
        <fullName evidence="2">Uncharacterized protein</fullName>
    </submittedName>
</protein>
<dbReference type="EMBL" id="MFAQ01000035">
    <property type="protein sequence ID" value="OGD82943.1"/>
    <property type="molecule type" value="Genomic_DNA"/>
</dbReference>
<evidence type="ECO:0000313" key="2">
    <source>
        <dbReference type="EMBL" id="OGD82943.1"/>
    </source>
</evidence>
<feature type="transmembrane region" description="Helical" evidence="1">
    <location>
        <begin position="88"/>
        <end position="110"/>
    </location>
</feature>
<proteinExistence type="predicted"/>
<keyword evidence="1" id="KW-0812">Transmembrane</keyword>
<organism evidence="2 3">
    <name type="scientific">Candidatus Collierbacteria bacterium RIFOXYD1_FULL_40_9</name>
    <dbReference type="NCBI Taxonomy" id="1817731"/>
    <lineage>
        <taxon>Bacteria</taxon>
        <taxon>Candidatus Collieribacteriota</taxon>
    </lineage>
</organism>
<evidence type="ECO:0000313" key="3">
    <source>
        <dbReference type="Proteomes" id="UP000179237"/>
    </source>
</evidence>
<keyword evidence="1" id="KW-0472">Membrane</keyword>
<evidence type="ECO:0000256" key="1">
    <source>
        <dbReference type="SAM" id="Phobius"/>
    </source>
</evidence>
<dbReference type="AlphaFoldDB" id="A0A1F5FTJ5"/>